<gene>
    <name evidence="2" type="ordered locus">TERTU_1195</name>
</gene>
<feature type="region of interest" description="Disordered" evidence="1">
    <location>
        <begin position="88"/>
        <end position="111"/>
    </location>
</feature>
<keyword evidence="3" id="KW-1185">Reference proteome</keyword>
<dbReference type="eggNOG" id="ENOG5032RZM">
    <property type="taxonomic scope" value="Bacteria"/>
</dbReference>
<evidence type="ECO:0008006" key="4">
    <source>
        <dbReference type="Google" id="ProtNLM"/>
    </source>
</evidence>
<accession>C5BRP3</accession>
<evidence type="ECO:0000256" key="1">
    <source>
        <dbReference type="SAM" id="MobiDB-lite"/>
    </source>
</evidence>
<dbReference type="EMBL" id="CP001614">
    <property type="protein sequence ID" value="ACR13088.1"/>
    <property type="molecule type" value="Genomic_DNA"/>
</dbReference>
<evidence type="ECO:0000313" key="3">
    <source>
        <dbReference type="Proteomes" id="UP000009080"/>
    </source>
</evidence>
<dbReference type="STRING" id="377629.TERTU_1195"/>
<dbReference type="KEGG" id="ttu:TERTU_1195"/>
<dbReference type="RefSeq" id="WP_015819201.1">
    <property type="nucleotide sequence ID" value="NC_012997.1"/>
</dbReference>
<protein>
    <recommendedName>
        <fullName evidence="4">Type 1 pili tip component</fullName>
    </recommendedName>
</protein>
<name>C5BRP3_TERTT</name>
<evidence type="ECO:0000313" key="2">
    <source>
        <dbReference type="EMBL" id="ACR13088.1"/>
    </source>
</evidence>
<dbReference type="Proteomes" id="UP000009080">
    <property type="component" value="Chromosome"/>
</dbReference>
<reference evidence="2 3" key="1">
    <citation type="journal article" date="2009" name="PLoS ONE">
        <title>The complete genome of Teredinibacter turnerae T7901: an intracellular endosymbiont of marine wood-boring bivalves (shipworms).</title>
        <authorList>
            <person name="Yang J.C."/>
            <person name="Madupu R."/>
            <person name="Durkin A.S."/>
            <person name="Ekborg N.A."/>
            <person name="Pedamallu C.S."/>
            <person name="Hostetler J.B."/>
            <person name="Radune D."/>
            <person name="Toms B.S."/>
            <person name="Henrissat B."/>
            <person name="Coutinho P.M."/>
            <person name="Schwarz S."/>
            <person name="Field L."/>
            <person name="Trindade-Silva A.E."/>
            <person name="Soares C.A.G."/>
            <person name="Elshahawi S."/>
            <person name="Hanora A."/>
            <person name="Schmidt E.W."/>
            <person name="Haygood M.G."/>
            <person name="Posfai J."/>
            <person name="Benner J."/>
            <person name="Madinger C."/>
            <person name="Nove J."/>
            <person name="Anton B."/>
            <person name="Chaudhary K."/>
            <person name="Foster J."/>
            <person name="Holman A."/>
            <person name="Kumar S."/>
            <person name="Lessard P.A."/>
            <person name="Luyten Y.A."/>
            <person name="Slatko B."/>
            <person name="Wood N."/>
            <person name="Wu B."/>
            <person name="Teplitski M."/>
            <person name="Mougous J.D."/>
            <person name="Ward N."/>
            <person name="Eisen J.A."/>
            <person name="Badger J.H."/>
            <person name="Distel D.L."/>
        </authorList>
    </citation>
    <scope>NUCLEOTIDE SEQUENCE [LARGE SCALE GENOMIC DNA]</scope>
    <source>
        <strain evidence="3">ATCC 39867 / T7901</strain>
    </source>
</reference>
<proteinExistence type="predicted"/>
<sequence length="111" mass="12629">MTVKELVSNWLQQAQCKLTEETYQVNLTLEDAAKIDALAEMYPRRTKEQLVSELVSAALAELEISFPYVQGTRVISIDELGEPVYEDVGPTPQFLEKTKENLQKQRLQKTA</sequence>
<dbReference type="OrthoDB" id="6386565at2"/>
<dbReference type="AlphaFoldDB" id="C5BRP3"/>
<dbReference type="HOGENOM" id="CLU_150035_0_0_6"/>
<organism evidence="2 3">
    <name type="scientific">Teredinibacter turnerae (strain ATCC 39867 / T7901)</name>
    <dbReference type="NCBI Taxonomy" id="377629"/>
    <lineage>
        <taxon>Bacteria</taxon>
        <taxon>Pseudomonadati</taxon>
        <taxon>Pseudomonadota</taxon>
        <taxon>Gammaproteobacteria</taxon>
        <taxon>Cellvibrionales</taxon>
        <taxon>Cellvibrionaceae</taxon>
        <taxon>Teredinibacter</taxon>
    </lineage>
</organism>